<dbReference type="RefSeq" id="WP_354693877.1">
    <property type="nucleotide sequence ID" value="NZ_JAZHOG010000001.1"/>
</dbReference>
<dbReference type="AlphaFoldDB" id="A0AAW9R6R6"/>
<feature type="signal peptide" evidence="1">
    <location>
        <begin position="1"/>
        <end position="22"/>
    </location>
</feature>
<dbReference type="Proteomes" id="UP001359886">
    <property type="component" value="Unassembled WGS sequence"/>
</dbReference>
<evidence type="ECO:0000313" key="2">
    <source>
        <dbReference type="EMBL" id="MEJ8566560.1"/>
    </source>
</evidence>
<keyword evidence="1" id="KW-0732">Signal</keyword>
<name>A0AAW9R6R6_9GAMM</name>
<organism evidence="2 3">
    <name type="scientific">Elongatibacter sediminis</name>
    <dbReference type="NCBI Taxonomy" id="3119006"/>
    <lineage>
        <taxon>Bacteria</taxon>
        <taxon>Pseudomonadati</taxon>
        <taxon>Pseudomonadota</taxon>
        <taxon>Gammaproteobacteria</taxon>
        <taxon>Chromatiales</taxon>
        <taxon>Wenzhouxiangellaceae</taxon>
        <taxon>Elongatibacter</taxon>
    </lineage>
</organism>
<dbReference type="InterPro" id="IPR021247">
    <property type="entry name" value="DUF2785"/>
</dbReference>
<reference evidence="2 3" key="1">
    <citation type="submission" date="2024-02" db="EMBL/GenBank/DDBJ databases">
        <title>A novel Wenzhouxiangellaceae bacterium, isolated from coastal sediments.</title>
        <authorList>
            <person name="Du Z.-J."/>
            <person name="Ye Y.-Q."/>
            <person name="Zhang X.-Y."/>
        </authorList>
    </citation>
    <scope>NUCLEOTIDE SEQUENCE [LARGE SCALE GENOMIC DNA]</scope>
    <source>
        <strain evidence="2 3">CH-27</strain>
    </source>
</reference>
<dbReference type="PROSITE" id="PS51257">
    <property type="entry name" value="PROKAR_LIPOPROTEIN"/>
    <property type="match status" value="1"/>
</dbReference>
<evidence type="ECO:0000256" key="1">
    <source>
        <dbReference type="SAM" id="SignalP"/>
    </source>
</evidence>
<dbReference type="Pfam" id="PF10978">
    <property type="entry name" value="DUF2785"/>
    <property type="match status" value="1"/>
</dbReference>
<feature type="chain" id="PRO_5043723774" evidence="1">
    <location>
        <begin position="23"/>
        <end position="299"/>
    </location>
</feature>
<gene>
    <name evidence="2" type="ORF">V3330_02875</name>
</gene>
<dbReference type="EMBL" id="JAZHOG010000001">
    <property type="protein sequence ID" value="MEJ8566560.1"/>
    <property type="molecule type" value="Genomic_DNA"/>
</dbReference>
<comment type="caution">
    <text evidence="2">The sequence shown here is derived from an EMBL/GenBank/DDBJ whole genome shotgun (WGS) entry which is preliminary data.</text>
</comment>
<evidence type="ECO:0000313" key="3">
    <source>
        <dbReference type="Proteomes" id="UP001359886"/>
    </source>
</evidence>
<accession>A0AAW9R6R6</accession>
<sequence length="299" mass="33168">MTTHTRIFTLASLFLTMSSAVASCPPESHTRQELIDLKQAGFEIAASERKSLAVALLDCLDDPDPAIRDGVVYEGLATWLRAEQLELTTIDALYVRLLDDLSSNRDPNGFLQPFAALVLSEVARTDRVGGTFTRERREQLVDAAATYIANVNDYRGFSETEGWRHGVAHGADLVLQLVLNEHIDAAQIDRLVSAVFTQVAPAGRTFYIYGEPNRLARAVYYAHARGLVAEDRWMDWLRAVSDPAPLESWNEAYSNQEALARRHNTLGFLMALHVYATASDSDSNKAIDALVMAAVSRIW</sequence>
<keyword evidence="3" id="KW-1185">Reference proteome</keyword>
<proteinExistence type="predicted"/>
<protein>
    <submittedName>
        <fullName evidence="2">DUF2785 domain-containing protein</fullName>
    </submittedName>
</protein>